<dbReference type="AlphaFoldDB" id="A0A9L0TMR0"/>
<sequence length="133" mass="14938">MCLSALVFSSSLDKYPAVGWLDHIYGRCILSFLRILPTAFHSGCTSLHSHQQCRRVPFSPHPLQLLSPVLLTRAILTRVRGPLLVVLICTCLIANDVEHLSLCLLAIRISSLEKSLLRSFARFLNWVVDFCCC</sequence>
<keyword evidence="2" id="KW-1185">Reference proteome</keyword>
<dbReference type="Ensembl" id="ENSECAT00000087263.1">
    <property type="protein sequence ID" value="ENSECAP00000055651.1"/>
    <property type="gene ID" value="ENSECAG00000043857.1"/>
</dbReference>
<evidence type="ECO:0000313" key="2">
    <source>
        <dbReference type="Proteomes" id="UP000002281"/>
    </source>
</evidence>
<reference evidence="1" key="1">
    <citation type="journal article" date="2009" name="Science">
        <title>Genome sequence, comparative analysis, and population genetics of the domestic horse.</title>
        <authorList>
            <consortium name="Broad Institute Genome Sequencing Platform"/>
            <consortium name="Broad Institute Whole Genome Assembly Team"/>
            <person name="Wade C.M."/>
            <person name="Giulotto E."/>
            <person name="Sigurdsson S."/>
            <person name="Zoli M."/>
            <person name="Gnerre S."/>
            <person name="Imsland F."/>
            <person name="Lear T.L."/>
            <person name="Adelson D.L."/>
            <person name="Bailey E."/>
            <person name="Bellone R.R."/>
            <person name="Bloecker H."/>
            <person name="Distl O."/>
            <person name="Edgar R.C."/>
            <person name="Garber M."/>
            <person name="Leeb T."/>
            <person name="Mauceli E."/>
            <person name="MacLeod J.N."/>
            <person name="Penedo M.C.T."/>
            <person name="Raison J.M."/>
            <person name="Sharpe T."/>
            <person name="Vogel J."/>
            <person name="Andersson L."/>
            <person name="Antczak D.F."/>
            <person name="Biagi T."/>
            <person name="Binns M.M."/>
            <person name="Chowdhary B.P."/>
            <person name="Coleman S.J."/>
            <person name="Della Valle G."/>
            <person name="Fryc S."/>
            <person name="Guerin G."/>
            <person name="Hasegawa T."/>
            <person name="Hill E.W."/>
            <person name="Jurka J."/>
            <person name="Kiialainen A."/>
            <person name="Lindgren G."/>
            <person name="Liu J."/>
            <person name="Magnani E."/>
            <person name="Mickelson J.R."/>
            <person name="Murray J."/>
            <person name="Nergadze S.G."/>
            <person name="Onofrio R."/>
            <person name="Pedroni S."/>
            <person name="Piras M.F."/>
            <person name="Raudsepp T."/>
            <person name="Rocchi M."/>
            <person name="Roeed K.H."/>
            <person name="Ryder O.A."/>
            <person name="Searle S."/>
            <person name="Skow L."/>
            <person name="Swinburne J.E."/>
            <person name="Syvaenen A.C."/>
            <person name="Tozaki T."/>
            <person name="Valberg S.J."/>
            <person name="Vaudin M."/>
            <person name="White J.R."/>
            <person name="Zody M.C."/>
            <person name="Lander E.S."/>
            <person name="Lindblad-Toh K."/>
        </authorList>
    </citation>
    <scope>NUCLEOTIDE SEQUENCE [LARGE SCALE GENOMIC DNA]</scope>
    <source>
        <strain evidence="1">Thoroughbred</strain>
    </source>
</reference>
<protein>
    <submittedName>
        <fullName evidence="1">Uncharacterized protein</fullName>
    </submittedName>
</protein>
<dbReference type="Ensembl" id="ENSECAT00000087829.1">
    <property type="protein sequence ID" value="ENSECAP00000087911.1"/>
    <property type="gene ID" value="ENSECAG00000043857.1"/>
</dbReference>
<name>A0A9L0TMR0_HORSE</name>
<evidence type="ECO:0000313" key="1">
    <source>
        <dbReference type="Ensembl" id="ENSECAP00000087911.1"/>
    </source>
</evidence>
<accession>A0A9L0TMR0</accession>
<dbReference type="Proteomes" id="UP000002281">
    <property type="component" value="Unplaced"/>
</dbReference>
<organism evidence="1 2">
    <name type="scientific">Equus caballus</name>
    <name type="common">Horse</name>
    <dbReference type="NCBI Taxonomy" id="9796"/>
    <lineage>
        <taxon>Eukaryota</taxon>
        <taxon>Metazoa</taxon>
        <taxon>Chordata</taxon>
        <taxon>Craniata</taxon>
        <taxon>Vertebrata</taxon>
        <taxon>Euteleostomi</taxon>
        <taxon>Mammalia</taxon>
        <taxon>Eutheria</taxon>
        <taxon>Laurasiatheria</taxon>
        <taxon>Perissodactyla</taxon>
        <taxon>Equidae</taxon>
        <taxon>Equus</taxon>
    </lineage>
</organism>
<dbReference type="GeneTree" id="ENSGT01150000289720"/>
<proteinExistence type="predicted"/>
<reference evidence="1" key="2">
    <citation type="submission" date="2025-05" db="UniProtKB">
        <authorList>
            <consortium name="Ensembl"/>
        </authorList>
    </citation>
    <scope>IDENTIFICATION</scope>
    <source>
        <strain evidence="1">Thoroughbred</strain>
    </source>
</reference>